<dbReference type="KEGG" id="vg:16215712"/>
<keyword evidence="3" id="KW-1185">Reference proteome</keyword>
<name>R4V0R7_9PAPI</name>
<protein>
    <submittedName>
        <fullName evidence="1">E5</fullName>
    </submittedName>
    <submittedName>
        <fullName evidence="2">Early protein 5</fullName>
    </submittedName>
</protein>
<evidence type="ECO:0000313" key="2">
    <source>
        <dbReference type="EMBL" id="AVM18363.1"/>
    </source>
</evidence>
<reference evidence="1 3" key="1">
    <citation type="journal article" date="2013" name="Vet. Microbiol.">
        <title>Genomic characterization of Felis catus papillomavirus-3: A novel papillomavirus detected in a feline Bowenoid in situ carcinoma.</title>
        <authorList>
            <person name="Munday J.S."/>
            <person name="Dunowska M."/>
            <person name="Hills S.F."/>
            <person name="Laurie R.E."/>
        </authorList>
    </citation>
    <scope>NUCLEOTIDE SEQUENCE [LARGE SCALE GENOMIC DNA]</scope>
    <source>
        <strain evidence="1">MyDave</strain>
    </source>
</reference>
<dbReference type="EMBL" id="JX972168">
    <property type="protein sequence ID" value="AGM37982.1"/>
    <property type="molecule type" value="Genomic_DNA"/>
</dbReference>
<proteinExistence type="predicted"/>
<dbReference type="RefSeq" id="YP_008083109.1">
    <property type="nucleotide sequence ID" value="NC_021472.1"/>
</dbReference>
<reference evidence="2" key="2">
    <citation type="submission" date="2017-03" db="EMBL/GenBank/DDBJ databases">
        <authorList>
            <person name="Afonso C.L."/>
            <person name="Miller P.J."/>
            <person name="Scott M.A."/>
            <person name="Spackman E."/>
            <person name="Goraichik I."/>
            <person name="Dimitrov K.M."/>
            <person name="Suarez D.L."/>
            <person name="Swayne D.E."/>
        </authorList>
    </citation>
    <scope>NUCLEOTIDE SEQUENCE</scope>
    <source>
        <strain evidence="2">Missouri</strain>
    </source>
</reference>
<evidence type="ECO:0000313" key="3">
    <source>
        <dbReference type="Proteomes" id="UP000139829"/>
    </source>
</evidence>
<dbReference type="EMBL" id="KY825188">
    <property type="protein sequence ID" value="AVM18363.1"/>
    <property type="molecule type" value="Genomic_DNA"/>
</dbReference>
<organism evidence="1 3">
    <name type="scientific">Felis catus papillomavirus 3</name>
    <dbReference type="NCBI Taxonomy" id="1336600"/>
    <lineage>
        <taxon>Viruses</taxon>
        <taxon>Monodnaviria</taxon>
        <taxon>Shotokuvirae</taxon>
        <taxon>Cossaviricota</taxon>
        <taxon>Papovaviricetes</taxon>
        <taxon>Zurhausenvirales</taxon>
        <taxon>Papillomaviridae</taxon>
        <taxon>Firstpapillomavirinae</taxon>
        <taxon>Taupapillomavirus</taxon>
        <taxon>Taupapillomavirus 3</taxon>
    </lineage>
</organism>
<gene>
    <name evidence="2" type="primary">E5</name>
</gene>
<accession>R4V0R7</accession>
<sequence>MVFILLYPLFVLLFFYILRLREAVTIAYIVCNCYSDSCFIVLCPQAHTSHEVIYHLSSTVCNPPDHLLCFFLFFSAALLAFSINPLTERCRPGPKGLKEILQGICTNIAYLEETVFQMLSINMRTRLQPIKFCKLVEASLILGGWASAPEKALGGPRGTDHSGGTLVSEWVVHLVSYAPMYPLILWAQWMCCPLTPFPPIQRSPPSSPWLMRGQFPQ</sequence>
<dbReference type="Proteomes" id="UP000139829">
    <property type="component" value="Segment"/>
</dbReference>
<evidence type="ECO:0000313" key="1">
    <source>
        <dbReference type="EMBL" id="AGM37982.1"/>
    </source>
</evidence>